<evidence type="ECO:0000256" key="1">
    <source>
        <dbReference type="ARBA" id="ARBA00022658"/>
    </source>
</evidence>
<sequence>MSNSRKRIEALNELYMSEKAYIEDMDLWERGFRRTIISFSFLSIKIKYEICDLVFINMHDIKTLHEDIFKDMKERNLEIRKMMDPDFVEDPNDDSFILDREQHENEHMQKLEYATVYFKHASRFKVYEEYVRRLPRAEFELEKIAHYSEDFRKGLQKFMSENGIEFLGARHFLYRPSQKLARYPLLLKAVQKNTEIVTYEKYYADLIEEMKYITKGVDTVFSKYSTQFKIYRLDQQLVYRDGVKNQLCLGLFQKKRKLLKEGEVLVKTESLFEPNVIKIYIFDHVVLLCDIPQGEFQNHYILDDPLFLSKLVLFKSNLGFYPEDDTLTSLHPLYILETSNNKVRSLYFDDEVTRDIYYKIIRKAIRKIRAKFDLNIRIEKLNINLSNDINNACKSSREVLDSEEEDGTIFNSESDKTCSSVYSESSSIEEDTKDFYDDREIRVAISEYTNAQIESNTGSNRWRSHLNTLGFVSESQREEREEEGGTLQKQETWVSRICYSNDFFNRSVKFEMSEDTEDLEFIRKQDEMVLTSSTEGIMKILDGEKTLIYDESVNKVLYDSKYEVIIFQSGSTLYIAHFNCKMESFEKTALKNDIGDFFYGTTKRGSYIASRNFGGGKSSLIYLFLIEKNERTVTIDLSRKLYVGFKVYNIIFSREKIVIACKDFEVVDMDTLRTEELLETYDPFINIFFRAIPHSKARAVFPITSDTYLLCFDSLGFIVDLLGRIKTTDRIFLWNCLPVDFKVFYNYVICVGKKCIDVYNLDTGDLIYTYLQNGLKFVKGTQEPFLHDTNDFYALFM</sequence>
<evidence type="ECO:0000259" key="3">
    <source>
        <dbReference type="PROSITE" id="PS50219"/>
    </source>
</evidence>
<dbReference type="GO" id="GO:0005085">
    <property type="term" value="F:guanyl-nucleotide exchange factor activity"/>
    <property type="evidence" value="ECO:0007669"/>
    <property type="project" value="UniProtKB-KW"/>
</dbReference>
<keyword evidence="1" id="KW-0344">Guanine-nucleotide releasing factor</keyword>
<dbReference type="AlphaFoldDB" id="A0A9P6GXB6"/>
<dbReference type="EMBL" id="SBJO01000189">
    <property type="protein sequence ID" value="KAF9762304.1"/>
    <property type="molecule type" value="Genomic_DNA"/>
</dbReference>
<dbReference type="Pfam" id="PF00780">
    <property type="entry name" value="CNH"/>
    <property type="match status" value="1"/>
</dbReference>
<dbReference type="InterPro" id="IPR011993">
    <property type="entry name" value="PH-like_dom_sf"/>
</dbReference>
<keyword evidence="5" id="KW-1185">Reference proteome</keyword>
<dbReference type="SMART" id="SM00325">
    <property type="entry name" value="RhoGEF"/>
    <property type="match status" value="1"/>
</dbReference>
<dbReference type="PROSITE" id="PS50219">
    <property type="entry name" value="CNH"/>
    <property type="match status" value="1"/>
</dbReference>
<dbReference type="InterPro" id="IPR035899">
    <property type="entry name" value="DBL_dom_sf"/>
</dbReference>
<name>A0A9P6GXB6_9MICR</name>
<organism evidence="4 5">
    <name type="scientific">Nosema granulosis</name>
    <dbReference type="NCBI Taxonomy" id="83296"/>
    <lineage>
        <taxon>Eukaryota</taxon>
        <taxon>Fungi</taxon>
        <taxon>Fungi incertae sedis</taxon>
        <taxon>Microsporidia</taxon>
        <taxon>Nosematidae</taxon>
        <taxon>Nosema</taxon>
    </lineage>
</organism>
<dbReference type="Proteomes" id="UP000740883">
    <property type="component" value="Unassembled WGS sequence"/>
</dbReference>
<accession>A0A9P6GXB6</accession>
<dbReference type="PANTHER" id="PTHR46572:SF1">
    <property type="entry name" value="RHO1 GUANINE NUCLEOTIDE EXCHANGE FACTOR TUS1"/>
    <property type="match status" value="1"/>
</dbReference>
<dbReference type="SUPFAM" id="SSF48065">
    <property type="entry name" value="DBL homology domain (DH-domain)"/>
    <property type="match status" value="1"/>
</dbReference>
<dbReference type="InterPro" id="IPR052233">
    <property type="entry name" value="Rho-type_GEFs"/>
</dbReference>
<reference evidence="4 5" key="1">
    <citation type="journal article" date="2020" name="Genome Biol. Evol.">
        <title>Comparative genomics of strictly vertically transmitted, feminizing microsporidia endosymbionts of amphipod crustaceans.</title>
        <authorList>
            <person name="Cormier A."/>
            <person name="Chebbi M.A."/>
            <person name="Giraud I."/>
            <person name="Wattier R."/>
            <person name="Teixeira M."/>
            <person name="Gilbert C."/>
            <person name="Rigaud T."/>
            <person name="Cordaux R."/>
        </authorList>
    </citation>
    <scope>NUCLEOTIDE SEQUENCE [LARGE SCALE GENOMIC DNA]</scope>
    <source>
        <strain evidence="4 5">Ou3-Ou53</strain>
    </source>
</reference>
<dbReference type="InterPro" id="IPR001180">
    <property type="entry name" value="CNH_dom"/>
</dbReference>
<feature type="domain" description="DH" evidence="2">
    <location>
        <begin position="6"/>
        <end position="220"/>
    </location>
</feature>
<gene>
    <name evidence="4" type="primary">rgf1</name>
    <name evidence="4" type="ORF">NGRA_2103</name>
</gene>
<dbReference type="InterPro" id="IPR000219">
    <property type="entry name" value="DH_dom"/>
</dbReference>
<dbReference type="PROSITE" id="PS50010">
    <property type="entry name" value="DH_2"/>
    <property type="match status" value="1"/>
</dbReference>
<evidence type="ECO:0000313" key="5">
    <source>
        <dbReference type="Proteomes" id="UP000740883"/>
    </source>
</evidence>
<dbReference type="SMART" id="SM00036">
    <property type="entry name" value="CNH"/>
    <property type="match status" value="1"/>
</dbReference>
<dbReference type="Pfam" id="PF00621">
    <property type="entry name" value="RhoGEF"/>
    <property type="match status" value="1"/>
</dbReference>
<evidence type="ECO:0000259" key="2">
    <source>
        <dbReference type="PROSITE" id="PS50010"/>
    </source>
</evidence>
<evidence type="ECO:0000313" key="4">
    <source>
        <dbReference type="EMBL" id="KAF9762304.1"/>
    </source>
</evidence>
<dbReference type="Gene3D" id="2.30.29.30">
    <property type="entry name" value="Pleckstrin-homology domain (PH domain)/Phosphotyrosine-binding domain (PTB)"/>
    <property type="match status" value="1"/>
</dbReference>
<dbReference type="Gene3D" id="1.20.900.10">
    <property type="entry name" value="Dbl homology (DH) domain"/>
    <property type="match status" value="1"/>
</dbReference>
<proteinExistence type="predicted"/>
<dbReference type="OrthoDB" id="2272012at2759"/>
<comment type="caution">
    <text evidence="4">The sequence shown here is derived from an EMBL/GenBank/DDBJ whole genome shotgun (WGS) entry which is preliminary data.</text>
</comment>
<feature type="domain" description="CNH" evidence="3">
    <location>
        <begin position="505"/>
        <end position="785"/>
    </location>
</feature>
<protein>
    <submittedName>
        <fullName evidence="4">Rho1 guanine nucleotide exchange factor 1</fullName>
    </submittedName>
</protein>
<dbReference type="PANTHER" id="PTHR46572">
    <property type="entry name" value="RHO1 GDP-GTP EXCHANGE PROTEIN 1-RELATED"/>
    <property type="match status" value="1"/>
</dbReference>